<sequence length="114" mass="12507">MATTTSNAAFDDGLAMVEETLICLELDGEDEKVNQHLEAIYTKLKPFQERQAAKKKAQKAAIGQATESSLSKIPARSFPLSGWATMPLWEPSTNNSINSTRHSVTVYLSPIVHC</sequence>
<accession>A0A9N8H3D3</accession>
<dbReference type="Proteomes" id="UP001153069">
    <property type="component" value="Unassembled WGS sequence"/>
</dbReference>
<dbReference type="AlphaFoldDB" id="A0A9N8H3D3"/>
<proteinExistence type="predicted"/>
<dbReference type="EMBL" id="CAICTM010000056">
    <property type="protein sequence ID" value="CAB9499286.1"/>
    <property type="molecule type" value="Genomic_DNA"/>
</dbReference>
<name>A0A9N8H3D3_9STRA</name>
<gene>
    <name evidence="1" type="ORF">SEMRO_57_G033400.1</name>
</gene>
<evidence type="ECO:0000313" key="1">
    <source>
        <dbReference type="EMBL" id="CAB9499286.1"/>
    </source>
</evidence>
<keyword evidence="2" id="KW-1185">Reference proteome</keyword>
<protein>
    <submittedName>
        <fullName evidence="1">Uncharacterized protein</fullName>
    </submittedName>
</protein>
<comment type="caution">
    <text evidence="1">The sequence shown here is derived from an EMBL/GenBank/DDBJ whole genome shotgun (WGS) entry which is preliminary data.</text>
</comment>
<reference evidence="1" key="1">
    <citation type="submission" date="2020-06" db="EMBL/GenBank/DDBJ databases">
        <authorList>
            <consortium name="Plant Systems Biology data submission"/>
        </authorList>
    </citation>
    <scope>NUCLEOTIDE SEQUENCE</scope>
    <source>
        <strain evidence="1">D6</strain>
    </source>
</reference>
<organism evidence="1 2">
    <name type="scientific">Seminavis robusta</name>
    <dbReference type="NCBI Taxonomy" id="568900"/>
    <lineage>
        <taxon>Eukaryota</taxon>
        <taxon>Sar</taxon>
        <taxon>Stramenopiles</taxon>
        <taxon>Ochrophyta</taxon>
        <taxon>Bacillariophyta</taxon>
        <taxon>Bacillariophyceae</taxon>
        <taxon>Bacillariophycidae</taxon>
        <taxon>Naviculales</taxon>
        <taxon>Naviculaceae</taxon>
        <taxon>Seminavis</taxon>
    </lineage>
</organism>
<evidence type="ECO:0000313" key="2">
    <source>
        <dbReference type="Proteomes" id="UP001153069"/>
    </source>
</evidence>